<dbReference type="RefSeq" id="WP_101627984.1">
    <property type="nucleotide sequence ID" value="NZ_PKKJ01000003.1"/>
</dbReference>
<evidence type="ECO:0008006" key="6">
    <source>
        <dbReference type="Google" id="ProtNLM"/>
    </source>
</evidence>
<gene>
    <name evidence="4" type="ORF">CYJ25_04395</name>
</gene>
<protein>
    <recommendedName>
        <fullName evidence="6">Phosphomannomutase</fullName>
    </recommendedName>
</protein>
<dbReference type="GO" id="GO:0046872">
    <property type="term" value="F:metal ion binding"/>
    <property type="evidence" value="ECO:0007669"/>
    <property type="project" value="UniProtKB-KW"/>
</dbReference>
<evidence type="ECO:0000256" key="3">
    <source>
        <dbReference type="ARBA" id="ARBA00023235"/>
    </source>
</evidence>
<evidence type="ECO:0000313" key="4">
    <source>
        <dbReference type="EMBL" id="PKY66471.1"/>
    </source>
</evidence>
<keyword evidence="1" id="KW-0479">Metal-binding</keyword>
<organism evidence="4 5">
    <name type="scientific">Schaalia turicensis</name>
    <dbReference type="NCBI Taxonomy" id="131111"/>
    <lineage>
        <taxon>Bacteria</taxon>
        <taxon>Bacillati</taxon>
        <taxon>Actinomycetota</taxon>
        <taxon>Actinomycetes</taxon>
        <taxon>Actinomycetales</taxon>
        <taxon>Actinomycetaceae</taxon>
        <taxon>Schaalia</taxon>
    </lineage>
</organism>
<dbReference type="EMBL" id="PKKJ01000003">
    <property type="protein sequence ID" value="PKY66471.1"/>
    <property type="molecule type" value="Genomic_DNA"/>
</dbReference>
<sequence length="369" mass="39611">MNDIEVFARSAWGIAAYLEQKIGERFRVVVGYDHAILSEDGAEMQNLTEVARIIEAAGGHALVIPRALPSPIGAFSLRMLLSDAAIILRPASSPRTGGIPRVEFALGGRATSREAEGVLVTAEERTAIDTFTASAPAMPDIPRAESGWEFIGQGMVDAYVDRVVLGKPATEKQSKIVYAPEYATTRLLTTTICERIGFRDVDVIGVPNAGVNDVAAQRVLDHASQNGADLVVITFDNGRRLRVGLPFGGDNPHWEYLDNDTVAYLLASEVARRHAMDSDAVLVAAESCSDALERVATRFHVSVARSADLMSHVARTPGIVFGCDEAFGYCLDPAMVRDADGLAAATTFALLTEKYVSRGCLLSDALPTF</sequence>
<comment type="caution">
    <text evidence="4">The sequence shown here is derived from an EMBL/GenBank/DDBJ whole genome shotgun (WGS) entry which is preliminary data.</text>
</comment>
<dbReference type="SUPFAM" id="SSF53738">
    <property type="entry name" value="Phosphoglucomutase, first 3 domains"/>
    <property type="match status" value="1"/>
</dbReference>
<keyword evidence="3" id="KW-0413">Isomerase</keyword>
<reference evidence="4 5" key="1">
    <citation type="submission" date="2017-12" db="EMBL/GenBank/DDBJ databases">
        <title>Phylogenetic diversity of female urinary microbiome.</title>
        <authorList>
            <person name="Thomas-White K."/>
            <person name="Wolfe A.J."/>
        </authorList>
    </citation>
    <scope>NUCLEOTIDE SEQUENCE [LARGE SCALE GENOMIC DNA]</scope>
    <source>
        <strain evidence="4 5">UMB0250</strain>
    </source>
</reference>
<name>A0A2I1I5V2_9ACTO</name>
<dbReference type="Gene3D" id="3.40.120.10">
    <property type="entry name" value="Alpha-D-Glucose-1,6-Bisphosphate, subunit A, domain 3"/>
    <property type="match status" value="3"/>
</dbReference>
<dbReference type="OrthoDB" id="3252635at2"/>
<keyword evidence="2" id="KW-0460">Magnesium</keyword>
<dbReference type="PANTHER" id="PTHR45745">
    <property type="entry name" value="PHOSPHOMANNOMUTASE 45A"/>
    <property type="match status" value="1"/>
</dbReference>
<dbReference type="AlphaFoldDB" id="A0A2I1I5V2"/>
<proteinExistence type="predicted"/>
<dbReference type="GO" id="GO:0008973">
    <property type="term" value="F:phosphopentomutase activity"/>
    <property type="evidence" value="ECO:0007669"/>
    <property type="project" value="TreeGrafter"/>
</dbReference>
<dbReference type="Proteomes" id="UP000234545">
    <property type="component" value="Unassembled WGS sequence"/>
</dbReference>
<dbReference type="PANTHER" id="PTHR45745:SF1">
    <property type="entry name" value="PHOSPHOGLUCOMUTASE 2B-RELATED"/>
    <property type="match status" value="1"/>
</dbReference>
<dbReference type="GO" id="GO:0006166">
    <property type="term" value="P:purine ribonucleoside salvage"/>
    <property type="evidence" value="ECO:0007669"/>
    <property type="project" value="TreeGrafter"/>
</dbReference>
<evidence type="ECO:0000313" key="5">
    <source>
        <dbReference type="Proteomes" id="UP000234545"/>
    </source>
</evidence>
<evidence type="ECO:0000256" key="2">
    <source>
        <dbReference type="ARBA" id="ARBA00022842"/>
    </source>
</evidence>
<dbReference type="InterPro" id="IPR016055">
    <property type="entry name" value="A-D-PHexomutase_a/b/a-I/II/III"/>
</dbReference>
<accession>A0A2I1I5V2</accession>
<dbReference type="GO" id="GO:0005975">
    <property type="term" value="P:carbohydrate metabolic process"/>
    <property type="evidence" value="ECO:0007669"/>
    <property type="project" value="InterPro"/>
</dbReference>
<evidence type="ECO:0000256" key="1">
    <source>
        <dbReference type="ARBA" id="ARBA00022723"/>
    </source>
</evidence>